<dbReference type="CDD" id="cd01275">
    <property type="entry name" value="FHIT"/>
    <property type="match status" value="1"/>
</dbReference>
<dbReference type="SUPFAM" id="SSF54197">
    <property type="entry name" value="HIT-like"/>
    <property type="match status" value="1"/>
</dbReference>
<dbReference type="Proteomes" id="UP000217210">
    <property type="component" value="Chromosome"/>
</dbReference>
<evidence type="ECO:0000259" key="5">
    <source>
        <dbReference type="PROSITE" id="PS51084"/>
    </source>
</evidence>
<keyword evidence="7" id="KW-1185">Reference proteome</keyword>
<keyword evidence="6" id="KW-0808">Transferase</keyword>
<feature type="domain" description="HIT" evidence="5">
    <location>
        <begin position="43"/>
        <end position="152"/>
    </location>
</feature>
<dbReference type="KEGG" id="nab:B1sIIB91_02650"/>
<sequence length="180" mass="20057">MSDQVNSGGAGMPDSWQRLWAPHRMSYLEGENRPLAGNQISCPFCRISSLSDEEALIVARGKEAYVVMNLYPYNAGHLLVCTFRHVAELPELTESERNEVQALTVQSMKVLRKVSNAVGFNIGINQGEVSGAGIAEHFHQHIVPRWRGDANFMPIIGKTKVIPKLLQESREQLSSGWNQI</sequence>
<feature type="binding site" evidence="3">
    <location>
        <position position="141"/>
    </location>
    <ligand>
        <name>substrate</name>
    </ligand>
</feature>
<dbReference type="PROSITE" id="PS51084">
    <property type="entry name" value="HIT_2"/>
    <property type="match status" value="1"/>
</dbReference>
<dbReference type="EMBL" id="CP016779">
    <property type="protein sequence ID" value="ASY23815.1"/>
    <property type="molecule type" value="Genomic_DNA"/>
</dbReference>
<dbReference type="Pfam" id="PF01230">
    <property type="entry name" value="HIT"/>
    <property type="match status" value="1"/>
</dbReference>
<dbReference type="OrthoDB" id="9784774at2"/>
<dbReference type="GO" id="GO:0000166">
    <property type="term" value="F:nucleotide binding"/>
    <property type="evidence" value="ECO:0007669"/>
    <property type="project" value="UniProtKB-KW"/>
</dbReference>
<evidence type="ECO:0000313" key="7">
    <source>
        <dbReference type="Proteomes" id="UP000217210"/>
    </source>
</evidence>
<dbReference type="AlphaFoldDB" id="A0A249L4F1"/>
<dbReference type="Gene3D" id="3.30.428.10">
    <property type="entry name" value="HIT-like"/>
    <property type="match status" value="1"/>
</dbReference>
<reference evidence="6 7" key="1">
    <citation type="submission" date="2016-07" db="EMBL/GenBank/DDBJ databases">
        <title>High microdiversification within the ubiquitous acI lineage of Actinobacteria.</title>
        <authorList>
            <person name="Neuenschwander S.M."/>
            <person name="Salcher M."/>
            <person name="Ghai R."/>
            <person name="Pernthaler J."/>
        </authorList>
    </citation>
    <scope>NUCLEOTIDE SEQUENCE [LARGE SCALE GENOMIC DNA]</scope>
    <source>
        <strain evidence="6">MMS-IIB-91</strain>
    </source>
</reference>
<dbReference type="InterPro" id="IPR052908">
    <property type="entry name" value="AP-4-A_phosphorylase"/>
</dbReference>
<name>A0A249L4F1_9ACTN</name>
<dbReference type="GO" id="GO:0016779">
    <property type="term" value="F:nucleotidyltransferase activity"/>
    <property type="evidence" value="ECO:0007669"/>
    <property type="project" value="UniProtKB-KW"/>
</dbReference>
<evidence type="ECO:0000256" key="4">
    <source>
        <dbReference type="PROSITE-ProRule" id="PRU00464"/>
    </source>
</evidence>
<feature type="binding site" evidence="3">
    <location>
        <position position="69"/>
    </location>
    <ligand>
        <name>substrate</name>
    </ligand>
</feature>
<keyword evidence="6" id="KW-0548">Nucleotidyltransferase</keyword>
<evidence type="ECO:0000313" key="6">
    <source>
        <dbReference type="EMBL" id="ASY23815.1"/>
    </source>
</evidence>
<gene>
    <name evidence="6" type="ORF">B1sIIB91_02650</name>
</gene>
<proteinExistence type="predicted"/>
<accession>A0A249L4F1</accession>
<organism evidence="6 7">
    <name type="scientific">Candidatus Nanopelagicus abundans</name>
    <dbReference type="NCBI Taxonomy" id="1884916"/>
    <lineage>
        <taxon>Bacteria</taxon>
        <taxon>Bacillati</taxon>
        <taxon>Actinomycetota</taxon>
        <taxon>Actinomycetes</taxon>
        <taxon>Candidatus Nanopelagicales</taxon>
        <taxon>Candidatus Nanopelagicaceae</taxon>
        <taxon>Candidatus Nanopelagicus</taxon>
    </lineage>
</organism>
<dbReference type="InterPro" id="IPR036265">
    <property type="entry name" value="HIT-like_sf"/>
</dbReference>
<dbReference type="InterPro" id="IPR011146">
    <property type="entry name" value="HIT-like"/>
</dbReference>
<evidence type="ECO:0000256" key="3">
    <source>
        <dbReference type="PIRSR" id="PIRSR639383-2"/>
    </source>
</evidence>
<feature type="active site" description="Tele-AMP-histidine intermediate" evidence="2">
    <location>
        <position position="139"/>
    </location>
</feature>
<dbReference type="RefSeq" id="WP_095688089.1">
    <property type="nucleotide sequence ID" value="NZ_CP016779.1"/>
</dbReference>
<dbReference type="InterPro" id="IPR039383">
    <property type="entry name" value="FHIT"/>
</dbReference>
<keyword evidence="1" id="KW-0547">Nucleotide-binding</keyword>
<evidence type="ECO:0000256" key="2">
    <source>
        <dbReference type="PIRSR" id="PIRSR639383-1"/>
    </source>
</evidence>
<dbReference type="PANTHER" id="PTHR42997">
    <property type="entry name" value="HIT FAMILY HYDROLASE"/>
    <property type="match status" value="1"/>
</dbReference>
<protein>
    <submittedName>
        <fullName evidence="6">ATP adenylyltransferase</fullName>
    </submittedName>
</protein>
<dbReference type="PANTHER" id="PTHR42997:SF1">
    <property type="entry name" value="AP-4-A PHOSPHORYLASE"/>
    <property type="match status" value="1"/>
</dbReference>
<evidence type="ECO:0000256" key="1">
    <source>
        <dbReference type="ARBA" id="ARBA00022741"/>
    </source>
</evidence>
<feature type="short sequence motif" description="Histidine triad motif" evidence="4">
    <location>
        <begin position="137"/>
        <end position="141"/>
    </location>
</feature>